<dbReference type="Gene3D" id="1.10.357.10">
    <property type="entry name" value="Tetracycline Repressor, domain 2"/>
    <property type="match status" value="1"/>
</dbReference>
<dbReference type="EMBL" id="JAMBOL010000039">
    <property type="protein sequence ID" value="MCM3716478.1"/>
    <property type="molecule type" value="Genomic_DNA"/>
</dbReference>
<dbReference type="Proteomes" id="UP001139179">
    <property type="component" value="Unassembled WGS sequence"/>
</dbReference>
<keyword evidence="2 4" id="KW-0238">DNA-binding</keyword>
<dbReference type="RefSeq" id="WP_251225128.1">
    <property type="nucleotide sequence ID" value="NZ_JAMBOL010000039.1"/>
</dbReference>
<dbReference type="InterPro" id="IPR009057">
    <property type="entry name" value="Homeodomain-like_sf"/>
</dbReference>
<name>A0A9X2DU86_9BACI</name>
<evidence type="ECO:0000313" key="7">
    <source>
        <dbReference type="Proteomes" id="UP001139179"/>
    </source>
</evidence>
<dbReference type="PRINTS" id="PR00455">
    <property type="entry name" value="HTHTETR"/>
</dbReference>
<evidence type="ECO:0000256" key="2">
    <source>
        <dbReference type="ARBA" id="ARBA00023125"/>
    </source>
</evidence>
<dbReference type="InterPro" id="IPR049484">
    <property type="entry name" value="Rv0078-like_C"/>
</dbReference>
<organism evidence="6 7">
    <name type="scientific">Halalkalibacter oceani</name>
    <dbReference type="NCBI Taxonomy" id="1653776"/>
    <lineage>
        <taxon>Bacteria</taxon>
        <taxon>Bacillati</taxon>
        <taxon>Bacillota</taxon>
        <taxon>Bacilli</taxon>
        <taxon>Bacillales</taxon>
        <taxon>Bacillaceae</taxon>
        <taxon>Halalkalibacter</taxon>
    </lineage>
</organism>
<evidence type="ECO:0000256" key="3">
    <source>
        <dbReference type="ARBA" id="ARBA00023163"/>
    </source>
</evidence>
<dbReference type="InterPro" id="IPR001647">
    <property type="entry name" value="HTH_TetR"/>
</dbReference>
<gene>
    <name evidence="6" type="ORF">M3202_20745</name>
</gene>
<evidence type="ECO:0000313" key="6">
    <source>
        <dbReference type="EMBL" id="MCM3716478.1"/>
    </source>
</evidence>
<keyword evidence="3" id="KW-0804">Transcription</keyword>
<dbReference type="Pfam" id="PF00440">
    <property type="entry name" value="TetR_N"/>
    <property type="match status" value="1"/>
</dbReference>
<keyword evidence="7" id="KW-1185">Reference proteome</keyword>
<dbReference type="PANTHER" id="PTHR47506">
    <property type="entry name" value="TRANSCRIPTIONAL REGULATORY PROTEIN"/>
    <property type="match status" value="1"/>
</dbReference>
<dbReference type="SUPFAM" id="SSF46689">
    <property type="entry name" value="Homeodomain-like"/>
    <property type="match status" value="1"/>
</dbReference>
<sequence>MRKTKEETDMTIQRMTAIARKLFAEKGYTNIALEEIVQEAGLTRGALYHHFNNKKGLFLAVFEEVQRDIARQIETEAMKSTDLWEQLLLGCHAFVVSASEAHNHRILLVDGPAILGWDTFRKMDQQHSMKSLMEHLELLQKQGMIKPVAIEAMTHCLSGAMNEAALWVAEHPDRQQAVDQVMDSLRALLYGFRM</sequence>
<dbReference type="Pfam" id="PF21351">
    <property type="entry name" value="TetR_C_41"/>
    <property type="match status" value="1"/>
</dbReference>
<dbReference type="GO" id="GO:0003677">
    <property type="term" value="F:DNA binding"/>
    <property type="evidence" value="ECO:0007669"/>
    <property type="project" value="UniProtKB-UniRule"/>
</dbReference>
<reference evidence="6" key="1">
    <citation type="submission" date="2022-05" db="EMBL/GenBank/DDBJ databases">
        <title>Comparative Genomics of Spacecraft Associated Microbes.</title>
        <authorList>
            <person name="Tran M.T."/>
            <person name="Wright A."/>
            <person name="Seuylemezian A."/>
            <person name="Eisen J."/>
            <person name="Coil D."/>
        </authorList>
    </citation>
    <scope>NUCLEOTIDE SEQUENCE</scope>
    <source>
        <strain evidence="6">214.1.1</strain>
    </source>
</reference>
<comment type="caution">
    <text evidence="6">The sequence shown here is derived from an EMBL/GenBank/DDBJ whole genome shotgun (WGS) entry which is preliminary data.</text>
</comment>
<feature type="domain" description="HTH tetR-type" evidence="5">
    <location>
        <begin position="9"/>
        <end position="69"/>
    </location>
</feature>
<accession>A0A9X2DU86</accession>
<proteinExistence type="predicted"/>
<feature type="DNA-binding region" description="H-T-H motif" evidence="4">
    <location>
        <begin position="32"/>
        <end position="51"/>
    </location>
</feature>
<protein>
    <submittedName>
        <fullName evidence="6">TetR/AcrR family transcriptional regulator</fullName>
    </submittedName>
</protein>
<evidence type="ECO:0000256" key="1">
    <source>
        <dbReference type="ARBA" id="ARBA00023015"/>
    </source>
</evidence>
<dbReference type="AlphaFoldDB" id="A0A9X2DU86"/>
<keyword evidence="1" id="KW-0805">Transcription regulation</keyword>
<evidence type="ECO:0000259" key="5">
    <source>
        <dbReference type="PROSITE" id="PS50977"/>
    </source>
</evidence>
<dbReference type="PANTHER" id="PTHR47506:SF1">
    <property type="entry name" value="HTH-TYPE TRANSCRIPTIONAL REGULATOR YJDC"/>
    <property type="match status" value="1"/>
</dbReference>
<dbReference type="PROSITE" id="PS50977">
    <property type="entry name" value="HTH_TETR_2"/>
    <property type="match status" value="1"/>
</dbReference>
<evidence type="ECO:0000256" key="4">
    <source>
        <dbReference type="PROSITE-ProRule" id="PRU00335"/>
    </source>
</evidence>